<name>A0A6S6QSS8_9HYPH</name>
<evidence type="ECO:0000313" key="1">
    <source>
        <dbReference type="EMBL" id="BCJ92149.1"/>
    </source>
</evidence>
<dbReference type="EMBL" id="AP023361">
    <property type="protein sequence ID" value="BCJ92149.1"/>
    <property type="molecule type" value="Genomic_DNA"/>
</dbReference>
<sequence length="94" mass="10812">MRRKIVIHSVRGDLSQLDDMVKGWIAENVEVIGIVGLNCDEIHFHIDLILSDHELSTRGADHIMTNSHDDETLEEVMEFMRLNFNESEPVLVEI</sequence>
<keyword evidence="2" id="KW-1185">Reference proteome</keyword>
<gene>
    <name evidence="1" type="ORF">IZ6_28840</name>
</gene>
<dbReference type="RefSeq" id="WP_222875745.1">
    <property type="nucleotide sequence ID" value="NZ_AP023361.1"/>
</dbReference>
<evidence type="ECO:0000313" key="2">
    <source>
        <dbReference type="Proteomes" id="UP000515317"/>
    </source>
</evidence>
<reference evidence="1 2" key="1">
    <citation type="submission" date="2020-08" db="EMBL/GenBank/DDBJ databases">
        <title>Genome sequence of Rhizobiales bacterium strain IZ6.</title>
        <authorList>
            <person name="Nakai R."/>
            <person name="Naganuma T."/>
        </authorList>
    </citation>
    <scope>NUCLEOTIDE SEQUENCE [LARGE SCALE GENOMIC DNA]</scope>
    <source>
        <strain evidence="1 2">IZ6</strain>
    </source>
</reference>
<dbReference type="KEGG" id="tso:IZ6_28840"/>
<organism evidence="1 2">
    <name type="scientific">Terrihabitans soli</name>
    <dbReference type="NCBI Taxonomy" id="708113"/>
    <lineage>
        <taxon>Bacteria</taxon>
        <taxon>Pseudomonadati</taxon>
        <taxon>Pseudomonadota</taxon>
        <taxon>Alphaproteobacteria</taxon>
        <taxon>Hyphomicrobiales</taxon>
        <taxon>Terrihabitans</taxon>
    </lineage>
</organism>
<protein>
    <submittedName>
        <fullName evidence="1">Uncharacterized protein</fullName>
    </submittedName>
</protein>
<accession>A0A6S6QSS8</accession>
<dbReference type="AlphaFoldDB" id="A0A6S6QSS8"/>
<proteinExistence type="predicted"/>
<dbReference type="Proteomes" id="UP000515317">
    <property type="component" value="Chromosome"/>
</dbReference>